<gene>
    <name evidence="1" type="ORF">D1831_13075</name>
</gene>
<proteinExistence type="predicted"/>
<sequence length="240" mass="27682">MRGPKTGKGKLIKNVTYADWRKEYETVKKVWNNGEITQMLSKKPVARISELTAAQLKGMIVQVKRSRPDVPDDIYHGAYRQNMLDCAHQLGYDVKPTIINWKDSLLIPDGAKIYHYTDRKYQLLRGPLEYSTKFQSRNGRGIYFGKDFGKTAEKYATENNELVTAVIKSDAVIINQLDFMSELLEQMRTLGIKQYPVPRDGINFFDYIAMQLGVHGWYNPQMRKVIIINRGKLGILDEDK</sequence>
<name>A0A3R8J5A1_9LACO</name>
<comment type="caution">
    <text evidence="1">The sequence shown here is derived from an EMBL/GenBank/DDBJ whole genome shotgun (WGS) entry which is preliminary data.</text>
</comment>
<keyword evidence="2" id="KW-1185">Reference proteome</keyword>
<organism evidence="1 2">
    <name type="scientific">Lactiplantibacillus garii</name>
    <dbReference type="NCBI Taxonomy" id="2306423"/>
    <lineage>
        <taxon>Bacteria</taxon>
        <taxon>Bacillati</taxon>
        <taxon>Bacillota</taxon>
        <taxon>Bacilli</taxon>
        <taxon>Lactobacillales</taxon>
        <taxon>Lactobacillaceae</taxon>
        <taxon>Lactiplantibacillus</taxon>
    </lineage>
</organism>
<accession>A0A3R8J5A1</accession>
<dbReference type="OrthoDB" id="9765386at2"/>
<evidence type="ECO:0000313" key="2">
    <source>
        <dbReference type="Proteomes" id="UP000283633"/>
    </source>
</evidence>
<dbReference type="RefSeq" id="WP_125073300.1">
    <property type="nucleotide sequence ID" value="NZ_QWZQ01000061.1"/>
</dbReference>
<reference evidence="1 2" key="1">
    <citation type="submission" date="2018-08" db="EMBL/GenBank/DDBJ databases">
        <title>Genome Lactobacillus garii FI11369.</title>
        <authorList>
            <person name="Diaz M."/>
            <person name="Narbad A."/>
        </authorList>
    </citation>
    <scope>NUCLEOTIDE SEQUENCE [LARGE SCALE GENOMIC DNA]</scope>
    <source>
        <strain evidence="1 2">FI11369</strain>
    </source>
</reference>
<dbReference type="EMBL" id="QWZQ01000061">
    <property type="protein sequence ID" value="RRK09382.1"/>
    <property type="molecule type" value="Genomic_DNA"/>
</dbReference>
<dbReference type="AlphaFoldDB" id="A0A3R8J5A1"/>
<dbReference type="Proteomes" id="UP000283633">
    <property type="component" value="Unassembled WGS sequence"/>
</dbReference>
<evidence type="ECO:0000313" key="1">
    <source>
        <dbReference type="EMBL" id="RRK09382.1"/>
    </source>
</evidence>
<protein>
    <submittedName>
        <fullName evidence="1">Uncharacterized protein</fullName>
    </submittedName>
</protein>